<gene>
    <name evidence="2" type="ORF">ATJ88_0594</name>
</gene>
<evidence type="ECO:0000256" key="1">
    <source>
        <dbReference type="SAM" id="Phobius"/>
    </source>
</evidence>
<dbReference type="EMBL" id="PDJJ01000001">
    <property type="protein sequence ID" value="PFG41945.1"/>
    <property type="molecule type" value="Genomic_DNA"/>
</dbReference>
<accession>A0A2A9EUN7</accession>
<comment type="caution">
    <text evidence="2">The sequence shown here is derived from an EMBL/GenBank/DDBJ whole genome shotgun (WGS) entry which is preliminary data.</text>
</comment>
<proteinExistence type="predicted"/>
<feature type="transmembrane region" description="Helical" evidence="1">
    <location>
        <begin position="24"/>
        <end position="45"/>
    </location>
</feature>
<feature type="transmembrane region" description="Helical" evidence="1">
    <location>
        <begin position="93"/>
        <end position="112"/>
    </location>
</feature>
<keyword evidence="3" id="KW-1185">Reference proteome</keyword>
<dbReference type="OrthoDB" id="3579456at2"/>
<dbReference type="RefSeq" id="WP_141538598.1">
    <property type="nucleotide sequence ID" value="NZ_PDJJ01000001.1"/>
</dbReference>
<organism evidence="2 3">
    <name type="scientific">Isoptericola jiangsuensis</name>
    <dbReference type="NCBI Taxonomy" id="548579"/>
    <lineage>
        <taxon>Bacteria</taxon>
        <taxon>Bacillati</taxon>
        <taxon>Actinomycetota</taxon>
        <taxon>Actinomycetes</taxon>
        <taxon>Micrococcales</taxon>
        <taxon>Promicromonosporaceae</taxon>
        <taxon>Isoptericola</taxon>
    </lineage>
</organism>
<dbReference type="AlphaFoldDB" id="A0A2A9EUN7"/>
<keyword evidence="1" id="KW-1133">Transmembrane helix</keyword>
<reference evidence="2 3" key="1">
    <citation type="submission" date="2017-10" db="EMBL/GenBank/DDBJ databases">
        <title>Sequencing the genomes of 1000 actinobacteria strains.</title>
        <authorList>
            <person name="Klenk H.-P."/>
        </authorList>
    </citation>
    <scope>NUCLEOTIDE SEQUENCE [LARGE SCALE GENOMIC DNA]</scope>
    <source>
        <strain evidence="2 3">DSM 21863</strain>
    </source>
</reference>
<evidence type="ECO:0000313" key="3">
    <source>
        <dbReference type="Proteomes" id="UP000224130"/>
    </source>
</evidence>
<feature type="transmembrane region" description="Helical" evidence="1">
    <location>
        <begin position="66"/>
        <end position="87"/>
    </location>
</feature>
<sequence length="360" mass="37842">MTTPGTRPTPVRRFAELWARHPRWALALKAAVSAAIAWAVAYALPGPWSDYAYYGPLGAVVASGSTVVRSAGAAVGAVGAILVGALLGRLVDFALPPGVLAVAAAVGVGTLLAGWKRWGGLGDWVVNAALFTLVLGSNDVLGYTGAFPALVAMGALVATGVNLIAPPLLVGPSRAELDRLRDILADQLDELADGLRADQLPDEDQWQERWHEIRPVLRRATAAVDQSRESSRVNTRARRHAAALERVLLRASSLQIAAEMVDDMARHVMTWERAGRDDVAFGPAVRPAVADAFERTAAGLRAEPDGAEVAADDVRDAAQTVRAAVRAARSDDGDDYFAAGTVVLALERTARAISASAAAR</sequence>
<evidence type="ECO:0000313" key="2">
    <source>
        <dbReference type="EMBL" id="PFG41945.1"/>
    </source>
</evidence>
<protein>
    <submittedName>
        <fullName evidence="2">Uncharacterized membrane protein YgaE (UPF0421/DUF939 family)</fullName>
    </submittedName>
</protein>
<feature type="transmembrane region" description="Helical" evidence="1">
    <location>
        <begin position="149"/>
        <end position="171"/>
    </location>
</feature>
<keyword evidence="1" id="KW-0812">Transmembrane</keyword>
<name>A0A2A9EUN7_9MICO</name>
<keyword evidence="1" id="KW-0472">Membrane</keyword>
<dbReference type="Proteomes" id="UP000224130">
    <property type="component" value="Unassembled WGS sequence"/>
</dbReference>